<evidence type="ECO:0000313" key="10">
    <source>
        <dbReference type="Proteomes" id="UP000199541"/>
    </source>
</evidence>
<dbReference type="EMBL" id="BNAB01000003">
    <property type="protein sequence ID" value="GHD99878.1"/>
    <property type="molecule type" value="Genomic_DNA"/>
</dbReference>
<dbReference type="InterPro" id="IPR000620">
    <property type="entry name" value="EamA_dom"/>
</dbReference>
<feature type="transmembrane region" description="Helical" evidence="6">
    <location>
        <begin position="138"/>
        <end position="156"/>
    </location>
</feature>
<feature type="transmembrane region" description="Helical" evidence="6">
    <location>
        <begin position="83"/>
        <end position="105"/>
    </location>
</feature>
<evidence type="ECO:0000256" key="2">
    <source>
        <dbReference type="ARBA" id="ARBA00009853"/>
    </source>
</evidence>
<dbReference type="EMBL" id="FNOB01000003">
    <property type="protein sequence ID" value="SDW41468.1"/>
    <property type="molecule type" value="Genomic_DNA"/>
</dbReference>
<feature type="transmembrane region" description="Helical" evidence="6">
    <location>
        <begin position="25"/>
        <end position="45"/>
    </location>
</feature>
<feature type="transmembrane region" description="Helical" evidence="6">
    <location>
        <begin position="168"/>
        <end position="191"/>
    </location>
</feature>
<evidence type="ECO:0000256" key="4">
    <source>
        <dbReference type="ARBA" id="ARBA00022989"/>
    </source>
</evidence>
<comment type="caution">
    <text evidence="8">The sequence shown here is derived from an EMBL/GenBank/DDBJ whole genome shotgun (WGS) entry which is preliminary data.</text>
</comment>
<organism evidence="8 11">
    <name type="scientific">Allgaiera indica</name>
    <dbReference type="NCBI Taxonomy" id="765699"/>
    <lineage>
        <taxon>Bacteria</taxon>
        <taxon>Pseudomonadati</taxon>
        <taxon>Pseudomonadota</taxon>
        <taxon>Alphaproteobacteria</taxon>
        <taxon>Rhodobacterales</taxon>
        <taxon>Paracoccaceae</taxon>
        <taxon>Allgaiera</taxon>
    </lineage>
</organism>
<reference evidence="8" key="3">
    <citation type="submission" date="2023-06" db="EMBL/GenBank/DDBJ databases">
        <authorList>
            <person name="Sun Q."/>
            <person name="Zhou Y."/>
        </authorList>
    </citation>
    <scope>NUCLEOTIDE SEQUENCE</scope>
    <source>
        <strain evidence="8">CGMCC 1.10859</strain>
    </source>
</reference>
<dbReference type="SUPFAM" id="SSF103481">
    <property type="entry name" value="Multidrug resistance efflux transporter EmrE"/>
    <property type="match status" value="2"/>
</dbReference>
<gene>
    <name evidence="8" type="ORF">GCM10008024_09360</name>
    <name evidence="9" type="ORF">SAMN05444006_103155</name>
</gene>
<feature type="domain" description="EamA" evidence="7">
    <location>
        <begin position="3"/>
        <end position="128"/>
    </location>
</feature>
<dbReference type="InterPro" id="IPR037185">
    <property type="entry name" value="EmrE-like"/>
</dbReference>
<feature type="transmembrane region" description="Helical" evidence="6">
    <location>
        <begin position="57"/>
        <end position="77"/>
    </location>
</feature>
<evidence type="ECO:0000313" key="11">
    <source>
        <dbReference type="Proteomes" id="UP000634647"/>
    </source>
</evidence>
<reference evidence="9 10" key="2">
    <citation type="submission" date="2016-10" db="EMBL/GenBank/DDBJ databases">
        <authorList>
            <person name="Varghese N."/>
            <person name="Submissions S."/>
        </authorList>
    </citation>
    <scope>NUCLEOTIDE SEQUENCE [LARGE SCALE GENOMIC DNA]</scope>
    <source>
        <strain evidence="9 10">DSM 24802</strain>
    </source>
</reference>
<dbReference type="Proteomes" id="UP000199541">
    <property type="component" value="Unassembled WGS sequence"/>
</dbReference>
<comment type="similarity">
    <text evidence="2">Belongs to the drug/metabolite transporter (DMT) superfamily. 10 TMS drug/metabolite exporter (DME) (TC 2.A.7.3) family.</text>
</comment>
<accession>A0AAN4UPN6</accession>
<evidence type="ECO:0000256" key="6">
    <source>
        <dbReference type="SAM" id="Phobius"/>
    </source>
</evidence>
<evidence type="ECO:0000313" key="9">
    <source>
        <dbReference type="EMBL" id="SDW41468.1"/>
    </source>
</evidence>
<evidence type="ECO:0000256" key="1">
    <source>
        <dbReference type="ARBA" id="ARBA00004141"/>
    </source>
</evidence>
<keyword evidence="10" id="KW-1185">Reference proteome</keyword>
<name>A0AAN4UPN6_9RHOB</name>
<evidence type="ECO:0000313" key="8">
    <source>
        <dbReference type="EMBL" id="GHD99878.1"/>
    </source>
</evidence>
<keyword evidence="3 6" id="KW-0812">Transmembrane</keyword>
<feature type="transmembrane region" description="Helical" evidence="6">
    <location>
        <begin position="114"/>
        <end position="132"/>
    </location>
</feature>
<dbReference type="PANTHER" id="PTHR22911">
    <property type="entry name" value="ACYL-MALONYL CONDENSING ENZYME-RELATED"/>
    <property type="match status" value="1"/>
</dbReference>
<reference evidence="8" key="1">
    <citation type="journal article" date="2014" name="Int. J. Syst. Evol. Microbiol.">
        <title>Complete genome sequence of Corynebacterium casei LMG S-19264T (=DSM 44701T), isolated from a smear-ripened cheese.</title>
        <authorList>
            <consortium name="US DOE Joint Genome Institute (JGI-PGF)"/>
            <person name="Walter F."/>
            <person name="Albersmeier A."/>
            <person name="Kalinowski J."/>
            <person name="Ruckert C."/>
        </authorList>
    </citation>
    <scope>NUCLEOTIDE SEQUENCE</scope>
    <source>
        <strain evidence="8">CGMCC 1.10859</strain>
    </source>
</reference>
<feature type="transmembrane region" description="Helical" evidence="6">
    <location>
        <begin position="233"/>
        <end position="252"/>
    </location>
</feature>
<dbReference type="RefSeq" id="WP_244520961.1">
    <property type="nucleotide sequence ID" value="NZ_BNAB01000003.1"/>
</dbReference>
<evidence type="ECO:0000256" key="5">
    <source>
        <dbReference type="ARBA" id="ARBA00023136"/>
    </source>
</evidence>
<dbReference type="GO" id="GO:0016020">
    <property type="term" value="C:membrane"/>
    <property type="evidence" value="ECO:0007669"/>
    <property type="project" value="UniProtKB-SubCell"/>
</dbReference>
<evidence type="ECO:0000256" key="3">
    <source>
        <dbReference type="ARBA" id="ARBA00022692"/>
    </source>
</evidence>
<keyword evidence="5 6" id="KW-0472">Membrane</keyword>
<proteinExistence type="inferred from homology"/>
<protein>
    <submittedName>
        <fullName evidence="8 9">Membrane protein</fullName>
    </submittedName>
</protein>
<dbReference type="PANTHER" id="PTHR22911:SF6">
    <property type="entry name" value="SOLUTE CARRIER FAMILY 35 MEMBER G1"/>
    <property type="match status" value="1"/>
</dbReference>
<dbReference type="Pfam" id="PF00892">
    <property type="entry name" value="EamA"/>
    <property type="match status" value="2"/>
</dbReference>
<feature type="transmembrane region" description="Helical" evidence="6">
    <location>
        <begin position="203"/>
        <end position="221"/>
    </location>
</feature>
<sequence length="286" mass="30429">MLAFCATATLADALAKVLGGQVALFHLITLRFAFQAVILLPILWAGGGSLRMRPRVVVLNALRTVLQVGGIGAMYTALRFLPLANAIAIAYVEPFLMLLLSHFFLREEVGPRRLLACVAGFAGTLLVIKPSFAEAGPAALLPLAVAVIFALYMMLTRQISREADALRLQAASGVMASLVLIPLALVAPFGLPAPGVMLAAPQPWALLVALGVTGTFAHLFMTWSLRHAPAATVAPVQYMEIPFATLTGYLVFADFPDRLALVGIALTVASGLYIVWRERMALAQPA</sequence>
<dbReference type="Proteomes" id="UP000634647">
    <property type="component" value="Unassembled WGS sequence"/>
</dbReference>
<dbReference type="AlphaFoldDB" id="A0AAN4UPN6"/>
<keyword evidence="4 6" id="KW-1133">Transmembrane helix</keyword>
<evidence type="ECO:0000259" key="7">
    <source>
        <dbReference type="Pfam" id="PF00892"/>
    </source>
</evidence>
<comment type="subcellular location">
    <subcellularLocation>
        <location evidence="1">Membrane</location>
        <topology evidence="1">Multi-pass membrane protein</topology>
    </subcellularLocation>
</comment>
<feature type="domain" description="EamA" evidence="7">
    <location>
        <begin position="138"/>
        <end position="274"/>
    </location>
</feature>
<feature type="transmembrane region" description="Helical" evidence="6">
    <location>
        <begin position="258"/>
        <end position="276"/>
    </location>
</feature>